<feature type="transmembrane region" description="Helical" evidence="2">
    <location>
        <begin position="12"/>
        <end position="34"/>
    </location>
</feature>
<feature type="transmembrane region" description="Helical" evidence="2">
    <location>
        <begin position="263"/>
        <end position="287"/>
    </location>
</feature>
<feature type="transmembrane region" description="Helical" evidence="2">
    <location>
        <begin position="427"/>
        <end position="447"/>
    </location>
</feature>
<keyword evidence="2" id="KW-0472">Membrane</keyword>
<dbReference type="InterPro" id="IPR005182">
    <property type="entry name" value="YdbS-like_PH"/>
</dbReference>
<dbReference type="InterPro" id="IPR014529">
    <property type="entry name" value="UCP026631"/>
</dbReference>
<dbReference type="Proteomes" id="UP001597249">
    <property type="component" value="Unassembled WGS sequence"/>
</dbReference>
<evidence type="ECO:0000313" key="4">
    <source>
        <dbReference type="EMBL" id="MFD1392882.1"/>
    </source>
</evidence>
<dbReference type="PANTHER" id="PTHR34473">
    <property type="entry name" value="UPF0699 TRANSMEMBRANE PROTEIN YDBS"/>
    <property type="match status" value="1"/>
</dbReference>
<feature type="transmembrane region" description="Helical" evidence="2">
    <location>
        <begin position="222"/>
        <end position="243"/>
    </location>
</feature>
<protein>
    <submittedName>
        <fullName evidence="4">PH domain-containing protein</fullName>
    </submittedName>
</protein>
<feature type="transmembrane region" description="Helical" evidence="2">
    <location>
        <begin position="40"/>
        <end position="61"/>
    </location>
</feature>
<proteinExistence type="predicted"/>
<accession>A0ABW4B761</accession>
<organism evidence="4 5">
    <name type="scientific">Lacticaseibacillus jixianensis</name>
    <dbReference type="NCBI Taxonomy" id="2486012"/>
    <lineage>
        <taxon>Bacteria</taxon>
        <taxon>Bacillati</taxon>
        <taxon>Bacillota</taxon>
        <taxon>Bacilli</taxon>
        <taxon>Lactobacillales</taxon>
        <taxon>Lactobacillaceae</taxon>
        <taxon>Lacticaseibacillus</taxon>
    </lineage>
</organism>
<evidence type="ECO:0000259" key="3">
    <source>
        <dbReference type="Pfam" id="PF03703"/>
    </source>
</evidence>
<keyword evidence="2" id="KW-0812">Transmembrane</keyword>
<comment type="caution">
    <text evidence="4">The sequence shown here is derived from an EMBL/GenBank/DDBJ whole genome shotgun (WGS) entry which is preliminary data.</text>
</comment>
<feature type="region of interest" description="Disordered" evidence="1">
    <location>
        <begin position="183"/>
        <end position="205"/>
    </location>
</feature>
<feature type="domain" description="YdbS-like PH" evidence="3">
    <location>
        <begin position="63"/>
        <end position="127"/>
    </location>
</feature>
<keyword evidence="5" id="KW-1185">Reference proteome</keyword>
<feature type="transmembrane region" description="Helical" evidence="2">
    <location>
        <begin position="399"/>
        <end position="421"/>
    </location>
</feature>
<feature type="domain" description="YdbS-like PH" evidence="3">
    <location>
        <begin position="463"/>
        <end position="531"/>
    </location>
</feature>
<evidence type="ECO:0000313" key="5">
    <source>
        <dbReference type="Proteomes" id="UP001597249"/>
    </source>
</evidence>
<feature type="domain" description="YdbS-like PH" evidence="3">
    <location>
        <begin position="293"/>
        <end position="369"/>
    </location>
</feature>
<dbReference type="PIRSF" id="PIRSF026631">
    <property type="entry name" value="UCP026631"/>
    <property type="match status" value="1"/>
</dbReference>
<reference evidence="5" key="1">
    <citation type="journal article" date="2019" name="Int. J. Syst. Evol. Microbiol.">
        <title>The Global Catalogue of Microorganisms (GCM) 10K type strain sequencing project: providing services to taxonomists for standard genome sequencing and annotation.</title>
        <authorList>
            <consortium name="The Broad Institute Genomics Platform"/>
            <consortium name="The Broad Institute Genome Sequencing Center for Infectious Disease"/>
            <person name="Wu L."/>
            <person name="Ma J."/>
        </authorList>
    </citation>
    <scope>NUCLEOTIDE SEQUENCE [LARGE SCALE GENOMIC DNA]</scope>
    <source>
        <strain evidence="5">CCM 8911</strain>
    </source>
</reference>
<evidence type="ECO:0000256" key="1">
    <source>
        <dbReference type="SAM" id="MobiDB-lite"/>
    </source>
</evidence>
<evidence type="ECO:0000256" key="2">
    <source>
        <dbReference type="SAM" id="Phobius"/>
    </source>
</evidence>
<dbReference type="RefSeq" id="WP_125585443.1">
    <property type="nucleotide sequence ID" value="NZ_JBHTMO010000012.1"/>
</dbReference>
<dbReference type="EMBL" id="JBHTMO010000012">
    <property type="protein sequence ID" value="MFD1392882.1"/>
    <property type="molecule type" value="Genomic_DNA"/>
</dbReference>
<name>A0ABW4B761_9LACO</name>
<gene>
    <name evidence="4" type="ORF">ACFQ3L_04660</name>
</gene>
<dbReference type="Pfam" id="PF03703">
    <property type="entry name" value="bPH_2"/>
    <property type="match status" value="3"/>
</dbReference>
<keyword evidence="2" id="KW-1133">Transmembrane helix</keyword>
<sequence length="543" mass="59766">MKDERLPLAALILMFAESGYKSLVYVIGLIVIGFRDRRDGGWIVWVLVAVGVLLVFGMTLVRYLRFTYRLADAQVVIKSGLFVRKTRHIPYAKIQTLRRQQWFFLKPFNLESLTIETSGKNGSEGEAQLYAVAPSVGVAIDARRKTAQAKAVPAQAVPAPALAARDQAAAAAQLGALGAAGQPSEPAAVLDPTASAQPSAPVTSGAEPLPAELSYTISAHDLNLYALTSLGFIPILTGALWLWDKFDDIVPKDWEQNVNRYMAQLAVAALVAVIIVALVIGIVISYLRLVQKYYQFTLTQSGDTLTAARGLLKRTQVSTRLHQLQAVRFSQTVIRQWFHLTTVQALIASNASDDEQSDAMVLMPVVKADQALTAMRRFVTWLPAQVPALQTVQRSRYWYYIRNAALGNLVAVLAGLVGIYFGRPAWLLPAALIGAAWVLLAALQGTYSARSAGVKILSPDLLVLQKGGWWRRQRYFVRRANVQSLEVNTSVWLAKRRVCHLVINVRQGDSNENIEVSYLEQPVADAVRAWYRPADFGAGDWAL</sequence>
<dbReference type="PANTHER" id="PTHR34473:SF2">
    <property type="entry name" value="UPF0699 TRANSMEMBRANE PROTEIN YDBT"/>
    <property type="match status" value="1"/>
</dbReference>